<dbReference type="InterPro" id="IPR006102">
    <property type="entry name" value="Ig-like_GH2"/>
</dbReference>
<evidence type="ECO:0000313" key="8">
    <source>
        <dbReference type="Proteomes" id="UP000824230"/>
    </source>
</evidence>
<proteinExistence type="inferred from homology"/>
<dbReference type="InterPro" id="IPR051913">
    <property type="entry name" value="GH2_Domain-Containing"/>
</dbReference>
<organism evidence="7 8">
    <name type="scientific">Candidatus Blautia pullistercoris</name>
    <dbReference type="NCBI Taxonomy" id="2838499"/>
    <lineage>
        <taxon>Bacteria</taxon>
        <taxon>Bacillati</taxon>
        <taxon>Bacillota</taxon>
        <taxon>Clostridia</taxon>
        <taxon>Lachnospirales</taxon>
        <taxon>Lachnospiraceae</taxon>
        <taxon>Blautia</taxon>
    </lineage>
</organism>
<feature type="domain" description="Glycoside hydrolase family 2 immunoglobulin-like beta-sandwich" evidence="4">
    <location>
        <begin position="170"/>
        <end position="264"/>
    </location>
</feature>
<dbReference type="InterPro" id="IPR006101">
    <property type="entry name" value="Glyco_hydro_2"/>
</dbReference>
<dbReference type="SUPFAM" id="SSF49303">
    <property type="entry name" value="beta-Galactosidase/glucuronidase domain"/>
    <property type="match status" value="1"/>
</dbReference>
<dbReference type="PANTHER" id="PTHR42732">
    <property type="entry name" value="BETA-GALACTOSIDASE"/>
    <property type="match status" value="1"/>
</dbReference>
<dbReference type="InterPro" id="IPR017853">
    <property type="entry name" value="GH"/>
</dbReference>
<dbReference type="GO" id="GO:0005975">
    <property type="term" value="P:carbohydrate metabolic process"/>
    <property type="evidence" value="ECO:0007669"/>
    <property type="project" value="InterPro"/>
</dbReference>
<dbReference type="Proteomes" id="UP000824230">
    <property type="component" value="Unassembled WGS sequence"/>
</dbReference>
<dbReference type="PRINTS" id="PR00132">
    <property type="entry name" value="GLHYDRLASE2"/>
</dbReference>
<feature type="domain" description="Glycosyl hydrolases family 2 sugar binding" evidence="6">
    <location>
        <begin position="54"/>
        <end position="155"/>
    </location>
</feature>
<comment type="caution">
    <text evidence="7">The sequence shown here is derived from an EMBL/GenBank/DDBJ whole genome shotgun (WGS) entry which is preliminary data.</text>
</comment>
<comment type="similarity">
    <text evidence="1">Belongs to the glycosyl hydrolase 2 family.</text>
</comment>
<evidence type="ECO:0000259" key="5">
    <source>
        <dbReference type="Pfam" id="PF02836"/>
    </source>
</evidence>
<keyword evidence="3" id="KW-0326">Glycosidase</keyword>
<dbReference type="InterPro" id="IPR006103">
    <property type="entry name" value="Glyco_hydro_2_cat"/>
</dbReference>
<protein>
    <submittedName>
        <fullName evidence="7">Glycoside hydrolase family 2 protein</fullName>
    </submittedName>
</protein>
<dbReference type="InterPro" id="IPR008979">
    <property type="entry name" value="Galactose-bd-like_sf"/>
</dbReference>
<dbReference type="Gene3D" id="2.60.120.260">
    <property type="entry name" value="Galactose-binding domain-like"/>
    <property type="match status" value="1"/>
</dbReference>
<dbReference type="PANTHER" id="PTHR42732:SF1">
    <property type="entry name" value="BETA-MANNOSIDASE"/>
    <property type="match status" value="1"/>
</dbReference>
<dbReference type="Pfam" id="PF00703">
    <property type="entry name" value="Glyco_hydro_2"/>
    <property type="match status" value="1"/>
</dbReference>
<reference evidence="7" key="1">
    <citation type="journal article" date="2021" name="PeerJ">
        <title>Extensive microbial diversity within the chicken gut microbiome revealed by metagenomics and culture.</title>
        <authorList>
            <person name="Gilroy R."/>
            <person name="Ravi A."/>
            <person name="Getino M."/>
            <person name="Pursley I."/>
            <person name="Horton D.L."/>
            <person name="Alikhan N.F."/>
            <person name="Baker D."/>
            <person name="Gharbi K."/>
            <person name="Hall N."/>
            <person name="Watson M."/>
            <person name="Adriaenssens E.M."/>
            <person name="Foster-Nyarko E."/>
            <person name="Jarju S."/>
            <person name="Secka A."/>
            <person name="Antonio M."/>
            <person name="Oren A."/>
            <person name="Chaudhuri R.R."/>
            <person name="La Ragione R."/>
            <person name="Hildebrand F."/>
            <person name="Pallen M.J."/>
        </authorList>
    </citation>
    <scope>NUCLEOTIDE SEQUENCE</scope>
    <source>
        <strain evidence="7">ChiHjej12B11-1927</strain>
    </source>
</reference>
<sequence length="760" mass="86891">MRFYESLNEDWKFAKTDQVPDKMPCHGNDQDWEWVDLPHTWNNWDGQDGGGDYYKGKGIYLKTIERPDVPADYKIYLEFEGVNSVAEVYLNNEKVCEHKGGYSAFRVDATEALKEGKAYLAVVADNKNRTDVYPQMADFTFYGGIYRNVTMICVPQTHFCLDYFGSAGVAFDTKLQGEDALVNLSAWVTEAQESDMVQFEIMDEDESVVAEAFAPAAWETKATACIEKAHLWQGVKDPYLYTVTARIVRHNEVLDQVEASLGVREFYVDPEKGFFLNGIPTPLRGVSRHQDRLGQGNALTEEDHLEDAYMIAELGANTVRLAHYQHNQAFYDACDALGLVVWAEIPFISVMSKDPKGHDNCRQQMKELIYQNYNHPCICFWGISNEITIGGDRPGLQENLEDLNKLVKELDSTRLTTMAQVSALPKESRHNQITDVLSYNHYFGWYGGDYTQNEKWLDEFHQMYPDRPLGISEYGCEGIISWHTDDPKCKDYTEEYQAEYHEHMAKIIDERPYLWATHIWNMFDFGCDARDEGGVKGRNNKGLVTLDRKVKKDAYYIYKAYWSEEPFVHITGRRYALRPYDHMTVKVYSNQKQVTLYVNGKSAGTQEGNKIFLFENIALDQDINVITAKAEGCPADTVTFTKVSQPYAGYVRPVDEEDEGAGVKNWFEGVDENGELPEMTFNEGYYSVRDFVSEILTNEEAAEILVSAINTYGTMKTKRSMLGILSGVPVEDLAEMYASDKEKRERLLRLANAELQKVKK</sequence>
<evidence type="ECO:0000256" key="3">
    <source>
        <dbReference type="ARBA" id="ARBA00023295"/>
    </source>
</evidence>
<evidence type="ECO:0000313" key="7">
    <source>
        <dbReference type="EMBL" id="HIX37868.1"/>
    </source>
</evidence>
<dbReference type="Gene3D" id="3.20.20.80">
    <property type="entry name" value="Glycosidases"/>
    <property type="match status" value="1"/>
</dbReference>
<evidence type="ECO:0000259" key="6">
    <source>
        <dbReference type="Pfam" id="PF02837"/>
    </source>
</evidence>
<dbReference type="Gene3D" id="2.60.40.10">
    <property type="entry name" value="Immunoglobulins"/>
    <property type="match status" value="2"/>
</dbReference>
<dbReference type="InterPro" id="IPR013783">
    <property type="entry name" value="Ig-like_fold"/>
</dbReference>
<dbReference type="InterPro" id="IPR006104">
    <property type="entry name" value="Glyco_hydro_2_N"/>
</dbReference>
<evidence type="ECO:0000259" key="4">
    <source>
        <dbReference type="Pfam" id="PF00703"/>
    </source>
</evidence>
<feature type="domain" description="Glycoside hydrolase family 2 catalytic" evidence="5">
    <location>
        <begin position="272"/>
        <end position="562"/>
    </location>
</feature>
<evidence type="ECO:0000256" key="1">
    <source>
        <dbReference type="ARBA" id="ARBA00007401"/>
    </source>
</evidence>
<dbReference type="GO" id="GO:0004553">
    <property type="term" value="F:hydrolase activity, hydrolyzing O-glycosyl compounds"/>
    <property type="evidence" value="ECO:0007669"/>
    <property type="project" value="InterPro"/>
</dbReference>
<gene>
    <name evidence="7" type="ORF">H9738_08375</name>
</gene>
<dbReference type="Pfam" id="PF02836">
    <property type="entry name" value="Glyco_hydro_2_C"/>
    <property type="match status" value="1"/>
</dbReference>
<dbReference type="InterPro" id="IPR036156">
    <property type="entry name" value="Beta-gal/glucu_dom_sf"/>
</dbReference>
<dbReference type="Pfam" id="PF02837">
    <property type="entry name" value="Glyco_hydro_2_N"/>
    <property type="match status" value="1"/>
</dbReference>
<reference evidence="7" key="2">
    <citation type="submission" date="2021-04" db="EMBL/GenBank/DDBJ databases">
        <authorList>
            <person name="Gilroy R."/>
        </authorList>
    </citation>
    <scope>NUCLEOTIDE SEQUENCE</scope>
    <source>
        <strain evidence="7">ChiHjej12B11-1927</strain>
    </source>
</reference>
<dbReference type="SUPFAM" id="SSF49785">
    <property type="entry name" value="Galactose-binding domain-like"/>
    <property type="match status" value="1"/>
</dbReference>
<dbReference type="EMBL" id="DXFG01000168">
    <property type="protein sequence ID" value="HIX37868.1"/>
    <property type="molecule type" value="Genomic_DNA"/>
</dbReference>
<evidence type="ECO:0000256" key="2">
    <source>
        <dbReference type="ARBA" id="ARBA00022801"/>
    </source>
</evidence>
<accession>A0A9D1VMN5</accession>
<name>A0A9D1VMN5_9FIRM</name>
<keyword evidence="2 7" id="KW-0378">Hydrolase</keyword>
<dbReference type="SUPFAM" id="SSF51445">
    <property type="entry name" value="(Trans)glycosidases"/>
    <property type="match status" value="1"/>
</dbReference>
<dbReference type="AlphaFoldDB" id="A0A9D1VMN5"/>